<evidence type="ECO:0000313" key="2">
    <source>
        <dbReference type="EMBL" id="UTW05052.1"/>
    </source>
</evidence>
<keyword evidence="1" id="KW-0732">Signal</keyword>
<dbReference type="Proteomes" id="UP001059950">
    <property type="component" value="Chromosome"/>
</dbReference>
<sequence>MKFSKVLITACAIGTLSITAISQGADDAAFDSMVNQMHGRDTGSLWFDYYIAQLNQDIASSNNYEAYGAAGVNGPLSGFDGYISGFIAPDTGSSWMNEYVDAINHIIWEKQNH</sequence>
<dbReference type="EMBL" id="CP073344">
    <property type="protein sequence ID" value="UTW05052.1"/>
    <property type="molecule type" value="Genomic_DNA"/>
</dbReference>
<proteinExistence type="predicted"/>
<reference evidence="2" key="1">
    <citation type="submission" date="2021-04" db="EMBL/GenBank/DDBJ databases">
        <title>Oceanospirillales bacteria with DddD are important DMSP degraders in coastal seawater.</title>
        <authorList>
            <person name="Liu J."/>
        </authorList>
    </citation>
    <scope>NUCLEOTIDE SEQUENCE</scope>
    <source>
        <strain evidence="2">GY6</strain>
    </source>
</reference>
<gene>
    <name evidence="2" type="ORF">KDX31_08660</name>
</gene>
<evidence type="ECO:0000256" key="1">
    <source>
        <dbReference type="SAM" id="SignalP"/>
    </source>
</evidence>
<feature type="signal peptide" evidence="1">
    <location>
        <begin position="1"/>
        <end position="22"/>
    </location>
</feature>
<feature type="chain" id="PRO_5045465017" evidence="1">
    <location>
        <begin position="23"/>
        <end position="113"/>
    </location>
</feature>
<accession>A0ABY5GYF5</accession>
<evidence type="ECO:0000313" key="3">
    <source>
        <dbReference type="Proteomes" id="UP001059950"/>
    </source>
</evidence>
<name>A0ABY5GYF5_9GAMM</name>
<protein>
    <submittedName>
        <fullName evidence="2">Uncharacterized protein</fullName>
    </submittedName>
</protein>
<organism evidence="2 3">
    <name type="scientific">Amphritea atlantica</name>
    <dbReference type="NCBI Taxonomy" id="355243"/>
    <lineage>
        <taxon>Bacteria</taxon>
        <taxon>Pseudomonadati</taxon>
        <taxon>Pseudomonadota</taxon>
        <taxon>Gammaproteobacteria</taxon>
        <taxon>Oceanospirillales</taxon>
        <taxon>Oceanospirillaceae</taxon>
        <taxon>Amphritea</taxon>
    </lineage>
</organism>
<keyword evidence="3" id="KW-1185">Reference proteome</keyword>